<comment type="caution">
    <text evidence="3">The sequence shown here is derived from an EMBL/GenBank/DDBJ whole genome shotgun (WGS) entry which is preliminary data.</text>
</comment>
<keyword evidence="1" id="KW-0560">Oxidoreductase</keyword>
<feature type="domain" description="Cysteine-rich" evidence="2">
    <location>
        <begin position="178"/>
        <end position="265"/>
    </location>
</feature>
<evidence type="ECO:0000256" key="1">
    <source>
        <dbReference type="ARBA" id="ARBA00023002"/>
    </source>
</evidence>
<protein>
    <submittedName>
        <fullName evidence="3">Heterodisulfide reductase subunit B</fullName>
    </submittedName>
</protein>
<dbReference type="Gene3D" id="1.20.1050.140">
    <property type="match status" value="1"/>
</dbReference>
<evidence type="ECO:0000313" key="3">
    <source>
        <dbReference type="EMBL" id="RJP21551.1"/>
    </source>
</evidence>
<proteinExistence type="predicted"/>
<feature type="domain" description="Cysteine-rich" evidence="2">
    <location>
        <begin position="33"/>
        <end position="115"/>
    </location>
</feature>
<dbReference type="GO" id="GO:0016491">
    <property type="term" value="F:oxidoreductase activity"/>
    <property type="evidence" value="ECO:0007669"/>
    <property type="project" value="UniProtKB-KW"/>
</dbReference>
<evidence type="ECO:0000313" key="4">
    <source>
        <dbReference type="Proteomes" id="UP000265882"/>
    </source>
</evidence>
<dbReference type="Pfam" id="PF02754">
    <property type="entry name" value="CCG"/>
    <property type="match status" value="2"/>
</dbReference>
<dbReference type="PANTHER" id="PTHR42947:SF1">
    <property type="entry name" value="COB--COM HETERODISULFIDE REDUCTASE SUBUNIT B 1"/>
    <property type="match status" value="1"/>
</dbReference>
<sequence>MLGLRLQQTEQQRRNDRAWRLKNLQQRKMAMKVAYYPGCSLHGTAEEYDESTRMVCNGLGIELEELEDWNCCGASSAHATNDKLAVALAARNLALAEQARHQTLLIPCSACYQRLKSADARIRNDQKLGVEMASLTGMPYSGKLEILQIIQILARPEMLEKVREKIRKPLKDLATVCYYGCLTVRPPKYTQVADYENPMFMDELMQAAGAANRFWSYKTECCSAGLAMARSDVTKKLAGILLRMADEADAECIVVSCPMCHANLDTRQDALLAERQIPRKIPILYVTELLALAMGIQAVGKLWPKHLVDPRPLLTAKGLA</sequence>
<reference evidence="3 4" key="1">
    <citation type="journal article" date="2017" name="ISME J.">
        <title>Energy and carbon metabolisms in a deep terrestrial subsurface fluid microbial community.</title>
        <authorList>
            <person name="Momper L."/>
            <person name="Jungbluth S.P."/>
            <person name="Lee M.D."/>
            <person name="Amend J.P."/>
        </authorList>
    </citation>
    <scope>NUCLEOTIDE SEQUENCE [LARGE SCALE GENOMIC DNA]</scope>
    <source>
        <strain evidence="3">SURF_5</strain>
    </source>
</reference>
<name>A0A3A4P140_ABYX5</name>
<dbReference type="PANTHER" id="PTHR42947">
    <property type="entry name" value="COB--COM HETERODISULFIDE REDUCTASE SUBUNIT B 1"/>
    <property type="match status" value="1"/>
</dbReference>
<gene>
    <name evidence="3" type="ORF">C4520_09685</name>
</gene>
<dbReference type="InterPro" id="IPR051278">
    <property type="entry name" value="HdrB/HdrD_reductase"/>
</dbReference>
<evidence type="ECO:0000259" key="2">
    <source>
        <dbReference type="Pfam" id="PF02754"/>
    </source>
</evidence>
<dbReference type="AlphaFoldDB" id="A0A3A4P140"/>
<accession>A0A3A4P140</accession>
<organism evidence="3 4">
    <name type="scientific">Abyssobacteria bacterium (strain SURF_5)</name>
    <dbReference type="NCBI Taxonomy" id="2093360"/>
    <lineage>
        <taxon>Bacteria</taxon>
        <taxon>Pseudomonadati</taxon>
        <taxon>Candidatus Hydrogenedentota</taxon>
        <taxon>Candidatus Abyssobacteria</taxon>
    </lineage>
</organism>
<dbReference type="Proteomes" id="UP000265882">
    <property type="component" value="Unassembled WGS sequence"/>
</dbReference>
<dbReference type="InterPro" id="IPR004017">
    <property type="entry name" value="Cys_rich_dom"/>
</dbReference>
<dbReference type="EMBL" id="QZKU01000067">
    <property type="protein sequence ID" value="RJP21551.1"/>
    <property type="molecule type" value="Genomic_DNA"/>
</dbReference>